<evidence type="ECO:0000313" key="1">
    <source>
        <dbReference type="EMBL" id="JAH28892.1"/>
    </source>
</evidence>
<reference evidence="1" key="2">
    <citation type="journal article" date="2015" name="Fish Shellfish Immunol.">
        <title>Early steps in the European eel (Anguilla anguilla)-Vibrio vulnificus interaction in the gills: Role of the RtxA13 toxin.</title>
        <authorList>
            <person name="Callol A."/>
            <person name="Pajuelo D."/>
            <person name="Ebbesson L."/>
            <person name="Teles M."/>
            <person name="MacKenzie S."/>
            <person name="Amaro C."/>
        </authorList>
    </citation>
    <scope>NUCLEOTIDE SEQUENCE</scope>
</reference>
<name>A0A0E9RJB9_ANGAN</name>
<protein>
    <submittedName>
        <fullName evidence="1">Uncharacterized protein</fullName>
    </submittedName>
</protein>
<dbReference type="EMBL" id="GBXM01079685">
    <property type="protein sequence ID" value="JAH28892.1"/>
    <property type="molecule type" value="Transcribed_RNA"/>
</dbReference>
<proteinExistence type="predicted"/>
<dbReference type="AlphaFoldDB" id="A0A0E9RJB9"/>
<organism evidence="1">
    <name type="scientific">Anguilla anguilla</name>
    <name type="common">European freshwater eel</name>
    <name type="synonym">Muraena anguilla</name>
    <dbReference type="NCBI Taxonomy" id="7936"/>
    <lineage>
        <taxon>Eukaryota</taxon>
        <taxon>Metazoa</taxon>
        <taxon>Chordata</taxon>
        <taxon>Craniata</taxon>
        <taxon>Vertebrata</taxon>
        <taxon>Euteleostomi</taxon>
        <taxon>Actinopterygii</taxon>
        <taxon>Neopterygii</taxon>
        <taxon>Teleostei</taxon>
        <taxon>Anguilliformes</taxon>
        <taxon>Anguillidae</taxon>
        <taxon>Anguilla</taxon>
    </lineage>
</organism>
<sequence length="80" mass="8773">MKTSGPVPMAAIHSKVNTSESDTSESWSHLSTFFSRSLQALLGTFLANCNQVILILWLTTRVCISQSSCGVLFCEVFCIQ</sequence>
<reference evidence="1" key="1">
    <citation type="submission" date="2014-11" db="EMBL/GenBank/DDBJ databases">
        <authorList>
            <person name="Amaro Gonzalez C."/>
        </authorList>
    </citation>
    <scope>NUCLEOTIDE SEQUENCE</scope>
</reference>
<accession>A0A0E9RJB9</accession>